<dbReference type="EMBL" id="UINC01004012">
    <property type="protein sequence ID" value="SVA11082.1"/>
    <property type="molecule type" value="Genomic_DNA"/>
</dbReference>
<dbReference type="InterPro" id="IPR050266">
    <property type="entry name" value="AB_hydrolase_sf"/>
</dbReference>
<proteinExistence type="predicted"/>
<sequence length="280" mass="32295">MIGKSRSLDMEGRRFHFMDWGRGEETILLIHGDMRTSRSFDALSRRLSNNFRVVSLDLLGHGESDWPNSGYRFEDKAENIGQFMRMADLKNVTAAAHSSGAVALSLQAKYHPNQFKRLILMEPMLVVDEAFQRMVSKRGSLPRTTWATRNELAELLTNHEITKKWSTEVIDDVVNHETYFNEEGRLDMKWASPTVSWKERRNDYIDLLPVLELVKCPTLFISSSRRKSTFSEASKISVERIHFSFSVVKNTEHNMYMERPDAVSKLVSDFCSGKKPPKEI</sequence>
<dbReference type="AlphaFoldDB" id="A0A381T4E9"/>
<dbReference type="InterPro" id="IPR000073">
    <property type="entry name" value="AB_hydrolase_1"/>
</dbReference>
<dbReference type="Pfam" id="PF12697">
    <property type="entry name" value="Abhydrolase_6"/>
    <property type="match status" value="1"/>
</dbReference>
<dbReference type="Gene3D" id="3.40.50.1820">
    <property type="entry name" value="alpha/beta hydrolase"/>
    <property type="match status" value="1"/>
</dbReference>
<evidence type="ECO:0000259" key="1">
    <source>
        <dbReference type="Pfam" id="PF12697"/>
    </source>
</evidence>
<dbReference type="InterPro" id="IPR029058">
    <property type="entry name" value="AB_hydrolase_fold"/>
</dbReference>
<dbReference type="InterPro" id="IPR000639">
    <property type="entry name" value="Epox_hydrolase-like"/>
</dbReference>
<reference evidence="2" key="1">
    <citation type="submission" date="2018-05" db="EMBL/GenBank/DDBJ databases">
        <authorList>
            <person name="Lanie J.A."/>
            <person name="Ng W.-L."/>
            <person name="Kazmierczak K.M."/>
            <person name="Andrzejewski T.M."/>
            <person name="Davidsen T.M."/>
            <person name="Wayne K.J."/>
            <person name="Tettelin H."/>
            <person name="Glass J.I."/>
            <person name="Rusch D."/>
            <person name="Podicherti R."/>
            <person name="Tsui H.-C.T."/>
            <person name="Winkler M.E."/>
        </authorList>
    </citation>
    <scope>NUCLEOTIDE SEQUENCE</scope>
</reference>
<protein>
    <recommendedName>
        <fullName evidence="1">AB hydrolase-1 domain-containing protein</fullName>
    </recommendedName>
</protein>
<dbReference type="GO" id="GO:0047372">
    <property type="term" value="F:monoacylglycerol lipase activity"/>
    <property type="evidence" value="ECO:0007669"/>
    <property type="project" value="TreeGrafter"/>
</dbReference>
<feature type="domain" description="AB hydrolase-1" evidence="1">
    <location>
        <begin position="27"/>
        <end position="264"/>
    </location>
</feature>
<gene>
    <name evidence="2" type="ORF">METZ01_LOCUS63936</name>
</gene>
<evidence type="ECO:0000313" key="2">
    <source>
        <dbReference type="EMBL" id="SVA11082.1"/>
    </source>
</evidence>
<dbReference type="GO" id="GO:0046464">
    <property type="term" value="P:acylglycerol catabolic process"/>
    <property type="evidence" value="ECO:0007669"/>
    <property type="project" value="TreeGrafter"/>
</dbReference>
<organism evidence="2">
    <name type="scientific">marine metagenome</name>
    <dbReference type="NCBI Taxonomy" id="408172"/>
    <lineage>
        <taxon>unclassified sequences</taxon>
        <taxon>metagenomes</taxon>
        <taxon>ecological metagenomes</taxon>
    </lineage>
</organism>
<dbReference type="PANTHER" id="PTHR43798">
    <property type="entry name" value="MONOACYLGLYCEROL LIPASE"/>
    <property type="match status" value="1"/>
</dbReference>
<dbReference type="PRINTS" id="PR00111">
    <property type="entry name" value="ABHYDROLASE"/>
</dbReference>
<dbReference type="GO" id="GO:0016020">
    <property type="term" value="C:membrane"/>
    <property type="evidence" value="ECO:0007669"/>
    <property type="project" value="TreeGrafter"/>
</dbReference>
<dbReference type="SUPFAM" id="SSF53474">
    <property type="entry name" value="alpha/beta-Hydrolases"/>
    <property type="match status" value="1"/>
</dbReference>
<accession>A0A381T4E9</accession>
<dbReference type="PRINTS" id="PR00412">
    <property type="entry name" value="EPOXHYDRLASE"/>
</dbReference>
<name>A0A381T4E9_9ZZZZ</name>
<dbReference type="PANTHER" id="PTHR43798:SF33">
    <property type="entry name" value="HYDROLASE, PUTATIVE (AFU_ORTHOLOGUE AFUA_2G14860)-RELATED"/>
    <property type="match status" value="1"/>
</dbReference>